<dbReference type="EMBL" id="JAZHRV010000001">
    <property type="protein sequence ID" value="MEH2554626.1"/>
    <property type="molecule type" value="Genomic_DNA"/>
</dbReference>
<dbReference type="Proteomes" id="UP001364224">
    <property type="component" value="Unassembled WGS sequence"/>
</dbReference>
<proteinExistence type="predicted"/>
<evidence type="ECO:0000313" key="2">
    <source>
        <dbReference type="Proteomes" id="UP001364224"/>
    </source>
</evidence>
<gene>
    <name evidence="1" type="ORF">V1286_002155</name>
</gene>
<reference evidence="1 2" key="1">
    <citation type="submission" date="2024-02" db="EMBL/GenBank/DDBJ databases">
        <title>Adaptive strategies in a cosmopolitan and abundant soil bacterium.</title>
        <authorList>
            <person name="Carini P."/>
        </authorList>
    </citation>
    <scope>NUCLEOTIDE SEQUENCE [LARGE SCALE GENOMIC DNA]</scope>
    <source>
        <strain evidence="1 2">AZCC 1608</strain>
    </source>
</reference>
<protein>
    <submittedName>
        <fullName evidence="1">Uncharacterized protein</fullName>
    </submittedName>
</protein>
<organism evidence="1 2">
    <name type="scientific">Bradyrhizobium algeriense</name>
    <dbReference type="NCBI Taxonomy" id="634784"/>
    <lineage>
        <taxon>Bacteria</taxon>
        <taxon>Pseudomonadati</taxon>
        <taxon>Pseudomonadota</taxon>
        <taxon>Alphaproteobacteria</taxon>
        <taxon>Hyphomicrobiales</taxon>
        <taxon>Nitrobacteraceae</taxon>
        <taxon>Bradyrhizobium</taxon>
    </lineage>
</organism>
<evidence type="ECO:0000313" key="1">
    <source>
        <dbReference type="EMBL" id="MEH2554626.1"/>
    </source>
</evidence>
<name>A0ABU8B7V5_9BRAD</name>
<comment type="caution">
    <text evidence="1">The sequence shown here is derived from an EMBL/GenBank/DDBJ whole genome shotgun (WGS) entry which is preliminary data.</text>
</comment>
<accession>A0ABU8B7V5</accession>
<keyword evidence="2" id="KW-1185">Reference proteome</keyword>
<sequence length="93" mass="10436">MMGTRQHRDLCTNAGCAGLVPECCRRLGKELFGHHAVRLSGPFILVFGDALSYQEVLEYFELPLRISASSCHHSFETDWLLNVPRPRVRGGAH</sequence>